<keyword evidence="1" id="KW-0472">Membrane</keyword>
<comment type="caution">
    <text evidence="3">The sequence shown here is derived from an EMBL/GenBank/DDBJ whole genome shotgun (WGS) entry which is preliminary data.</text>
</comment>
<evidence type="ECO:0000259" key="2">
    <source>
        <dbReference type="Pfam" id="PF23741"/>
    </source>
</evidence>
<evidence type="ECO:0000313" key="4">
    <source>
        <dbReference type="EMBL" id="CAF3725768.1"/>
    </source>
</evidence>
<keyword evidence="1" id="KW-1133">Transmembrane helix</keyword>
<dbReference type="EMBL" id="CAJNOT010001141">
    <property type="protein sequence ID" value="CAF1152521.1"/>
    <property type="molecule type" value="Genomic_DNA"/>
</dbReference>
<feature type="domain" description="DUF7164" evidence="2">
    <location>
        <begin position="96"/>
        <end position="441"/>
    </location>
</feature>
<evidence type="ECO:0000313" key="3">
    <source>
        <dbReference type="EMBL" id="CAF1152521.1"/>
    </source>
</evidence>
<gene>
    <name evidence="4" type="ORF">JBS370_LOCUS11088</name>
    <name evidence="3" type="ORF">ZHD862_LOCUS20243</name>
</gene>
<accession>A0A814SVF9</accession>
<reference evidence="3" key="1">
    <citation type="submission" date="2021-02" db="EMBL/GenBank/DDBJ databases">
        <authorList>
            <person name="Nowell W R."/>
        </authorList>
    </citation>
    <scope>NUCLEOTIDE SEQUENCE</scope>
</reference>
<dbReference type="InterPro" id="IPR055588">
    <property type="entry name" value="DUF7164"/>
</dbReference>
<dbReference type="Pfam" id="PF23741">
    <property type="entry name" value="DUF7164"/>
    <property type="match status" value="1"/>
</dbReference>
<sequence>MPRFLISLRFIGRIFFLFILTILVLLIIILCIEILLKYFYNSSPFIQLSVGRYNVSKQISNNQQSIDNKQNITMEQNITMKQNLPFIYKPSSELCILRALLIFYPTDQHETFQSEFRWLYRSWIEMMTFESSLWRTDLIVYANEYISFFKDLDCIYDQIRIDSKEKPKCRIFPYIRIKDRQSKHESSSKYQIIDKQNSQALYEYLRTYGYIDSINTIFEYYLSFSMYNFILRTDMDCFLTNNFAFYVPYNNSLLVGHGGYSTTFNSRRLKRIAHNINWTYADKSGLGSTWYGPPSMTHRLANYTLQAMLYLNINEFTTPEREQKLGIMLWPEWHYGVLLLYGGHLAINHLIAGENFDIGLADKLLDQGVTSKDQTDINKNFRLHLHCWHGNDPFSKFAFKAGKYNDIQPSSLISDTSASGYAMRMALESKLMTLEQLKQKLLDIKK</sequence>
<dbReference type="Proteomes" id="UP000663836">
    <property type="component" value="Unassembled WGS sequence"/>
</dbReference>
<dbReference type="EMBL" id="CAJOBD010000839">
    <property type="protein sequence ID" value="CAF3725768.1"/>
    <property type="molecule type" value="Genomic_DNA"/>
</dbReference>
<feature type="transmembrane region" description="Helical" evidence="1">
    <location>
        <begin position="12"/>
        <end position="40"/>
    </location>
</feature>
<evidence type="ECO:0000256" key="1">
    <source>
        <dbReference type="SAM" id="Phobius"/>
    </source>
</evidence>
<evidence type="ECO:0000313" key="5">
    <source>
        <dbReference type="Proteomes" id="UP000663864"/>
    </source>
</evidence>
<dbReference type="AlphaFoldDB" id="A0A814SVF9"/>
<name>A0A814SVF9_9BILA</name>
<dbReference type="Proteomes" id="UP000663864">
    <property type="component" value="Unassembled WGS sequence"/>
</dbReference>
<keyword evidence="1" id="KW-0812">Transmembrane</keyword>
<proteinExistence type="predicted"/>
<protein>
    <recommendedName>
        <fullName evidence="2">DUF7164 domain-containing protein</fullName>
    </recommendedName>
</protein>
<organism evidence="3 5">
    <name type="scientific">Rotaria sordida</name>
    <dbReference type="NCBI Taxonomy" id="392033"/>
    <lineage>
        <taxon>Eukaryota</taxon>
        <taxon>Metazoa</taxon>
        <taxon>Spiralia</taxon>
        <taxon>Gnathifera</taxon>
        <taxon>Rotifera</taxon>
        <taxon>Eurotatoria</taxon>
        <taxon>Bdelloidea</taxon>
        <taxon>Philodinida</taxon>
        <taxon>Philodinidae</taxon>
        <taxon>Rotaria</taxon>
    </lineage>
</organism>